<dbReference type="InterPro" id="IPR003593">
    <property type="entry name" value="AAA+_ATPase"/>
</dbReference>
<dbReference type="GO" id="GO:0000160">
    <property type="term" value="P:phosphorelay signal transduction system"/>
    <property type="evidence" value="ECO:0007669"/>
    <property type="project" value="UniProtKB-KW"/>
</dbReference>
<keyword evidence="1" id="KW-0547">Nucleotide-binding</keyword>
<dbReference type="InterPro" id="IPR027417">
    <property type="entry name" value="P-loop_NTPase"/>
</dbReference>
<dbReference type="InterPro" id="IPR025943">
    <property type="entry name" value="Sigma_54_int_dom_ATP-bd_2"/>
</dbReference>
<dbReference type="InterPro" id="IPR002078">
    <property type="entry name" value="Sigma_54_int"/>
</dbReference>
<proteinExistence type="predicted"/>
<evidence type="ECO:0000313" key="10">
    <source>
        <dbReference type="Proteomes" id="UP000332515"/>
    </source>
</evidence>
<dbReference type="Pfam" id="PF25601">
    <property type="entry name" value="AAA_lid_14"/>
    <property type="match status" value="1"/>
</dbReference>
<reference evidence="9 10" key="1">
    <citation type="submission" date="2019-09" db="EMBL/GenBank/DDBJ databases">
        <title>Segnochrobactrum spirostomi gen. nov., sp. nov., isolated from the ciliate Spirostomum cf. yagiui and description of a novel family, Segnochrobactraceae fam. nov. within the order Rhizobiales of the class Alphaproteobacteria.</title>
        <authorList>
            <person name="Akter S."/>
            <person name="Shazib S.U.A."/>
            <person name="Shin M.K."/>
        </authorList>
    </citation>
    <scope>NUCLEOTIDE SEQUENCE [LARGE SCALE GENOMIC DNA]</scope>
    <source>
        <strain evidence="9 10">Sp-1</strain>
    </source>
</reference>
<dbReference type="PROSITE" id="PS50045">
    <property type="entry name" value="SIGMA54_INTERACT_4"/>
    <property type="match status" value="1"/>
</dbReference>
<dbReference type="SUPFAM" id="SSF46689">
    <property type="entry name" value="Homeodomain-like"/>
    <property type="match status" value="1"/>
</dbReference>
<dbReference type="SUPFAM" id="SSF52540">
    <property type="entry name" value="P-loop containing nucleoside triphosphate hydrolases"/>
    <property type="match status" value="1"/>
</dbReference>
<sequence>MPRQSTISEARTALEAGLSLPSAVLAPQVAASWQRCRALGLDPRASPRDVVVSFVEVKRRREEEATLRRLALAEMQLLYAQIAGSNFMIALGDRDGMVLDTLSDREFADSAAGRAIVPGSLWGEGERGTNALGLAARERAPVAIHGLEHYFSDHGHLSCMAAPILDPRGGVLGLLDASCSYEGRQQHTHALVRMAASQIENGLIFQESVGSFILAFHPRAEYLDTLSAGLVAIGRDGAVSSLNRAGSALLSGLPARIGCRFEDLFEARFGTVLDSMLGGGIARICDRAGSAVFMVCRRIGQDGLVGAKPSRTPMAPRPAPQPAGIAAEFVCEDPPLALAIAEIPRVLALGLPVHLVGETGSGKEVMARHIHGVSGRSGAFVALNCGAVPEALFASELFGHERGAFTGAREEGALGLARAADGGTLFLDEVAEMPLAAQATLLRFLDGLEVRAVGATKAVRVDVQIVSATNRDLKALVAERAFRADLYHRLNGMTIALPPLAARADFAAIVRHLLTRIAPGTAITDAAIRRLASRPWPGNVRELDAVLKRALVRLDGDRLDENAFVDGGPVGETDCCASCRPSLLSRHRCREIRTVYRDTGGNASRTARLLGLSRTTVYKHLDRPGPSDGACAHDLGRRNAIPPDLERL</sequence>
<evidence type="ECO:0000313" key="9">
    <source>
        <dbReference type="EMBL" id="MQT14803.1"/>
    </source>
</evidence>
<evidence type="ECO:0000256" key="1">
    <source>
        <dbReference type="ARBA" id="ARBA00022741"/>
    </source>
</evidence>
<feature type="domain" description="Sigma-54 factor interaction" evidence="8">
    <location>
        <begin position="329"/>
        <end position="552"/>
    </location>
</feature>
<dbReference type="PANTHER" id="PTHR32071">
    <property type="entry name" value="TRANSCRIPTIONAL REGULATORY PROTEIN"/>
    <property type="match status" value="1"/>
</dbReference>
<dbReference type="Pfam" id="PF00158">
    <property type="entry name" value="Sigma54_activat"/>
    <property type="match status" value="1"/>
</dbReference>
<dbReference type="Gene3D" id="1.10.10.60">
    <property type="entry name" value="Homeodomain-like"/>
    <property type="match status" value="1"/>
</dbReference>
<dbReference type="InterPro" id="IPR009057">
    <property type="entry name" value="Homeodomain-like_sf"/>
</dbReference>
<dbReference type="Gene3D" id="3.30.450.40">
    <property type="match status" value="1"/>
</dbReference>
<keyword evidence="7" id="KW-0804">Transcription</keyword>
<dbReference type="InterPro" id="IPR025944">
    <property type="entry name" value="Sigma_54_int_dom_CS"/>
</dbReference>
<dbReference type="SMART" id="SM00382">
    <property type="entry name" value="AAA"/>
    <property type="match status" value="1"/>
</dbReference>
<dbReference type="GO" id="GO:0043565">
    <property type="term" value="F:sequence-specific DNA binding"/>
    <property type="evidence" value="ECO:0007669"/>
    <property type="project" value="InterPro"/>
</dbReference>
<dbReference type="Pfam" id="PF01590">
    <property type="entry name" value="GAF"/>
    <property type="match status" value="1"/>
</dbReference>
<evidence type="ECO:0000256" key="6">
    <source>
        <dbReference type="ARBA" id="ARBA00023159"/>
    </source>
</evidence>
<keyword evidence="10" id="KW-1185">Reference proteome</keyword>
<dbReference type="RefSeq" id="WP_153488145.1">
    <property type="nucleotide sequence ID" value="NZ_VWNA01000002.1"/>
</dbReference>
<keyword evidence="6" id="KW-0010">Activator</keyword>
<dbReference type="FunFam" id="3.40.50.300:FF:000006">
    <property type="entry name" value="DNA-binding transcriptional regulator NtrC"/>
    <property type="match status" value="1"/>
</dbReference>
<dbReference type="Proteomes" id="UP000332515">
    <property type="component" value="Unassembled WGS sequence"/>
</dbReference>
<comment type="caution">
    <text evidence="9">The sequence shown here is derived from an EMBL/GenBank/DDBJ whole genome shotgun (WGS) entry which is preliminary data.</text>
</comment>
<dbReference type="PROSITE" id="PS00688">
    <property type="entry name" value="SIGMA54_INTERACT_3"/>
    <property type="match status" value="1"/>
</dbReference>
<dbReference type="EMBL" id="VWNA01000002">
    <property type="protein sequence ID" value="MQT14803.1"/>
    <property type="molecule type" value="Genomic_DNA"/>
</dbReference>
<dbReference type="InterPro" id="IPR003018">
    <property type="entry name" value="GAF"/>
</dbReference>
<keyword evidence="2" id="KW-0067">ATP-binding</keyword>
<gene>
    <name evidence="9" type="ORF">F0357_19510</name>
</gene>
<dbReference type="InterPro" id="IPR058031">
    <property type="entry name" value="AAA_lid_NorR"/>
</dbReference>
<evidence type="ECO:0000256" key="5">
    <source>
        <dbReference type="ARBA" id="ARBA00023125"/>
    </source>
</evidence>
<dbReference type="PANTHER" id="PTHR32071:SF77">
    <property type="entry name" value="TRANSCRIPTIONAL REGULATORY PROTEIN"/>
    <property type="match status" value="1"/>
</dbReference>
<dbReference type="Gene3D" id="1.10.8.60">
    <property type="match status" value="1"/>
</dbReference>
<keyword evidence="5" id="KW-0238">DNA-binding</keyword>
<dbReference type="Pfam" id="PF02954">
    <property type="entry name" value="HTH_8"/>
    <property type="match status" value="1"/>
</dbReference>
<accession>A0A6A7Y685</accession>
<dbReference type="SUPFAM" id="SSF55781">
    <property type="entry name" value="GAF domain-like"/>
    <property type="match status" value="1"/>
</dbReference>
<evidence type="ECO:0000259" key="8">
    <source>
        <dbReference type="PROSITE" id="PS50045"/>
    </source>
</evidence>
<dbReference type="GO" id="GO:0005524">
    <property type="term" value="F:ATP binding"/>
    <property type="evidence" value="ECO:0007669"/>
    <property type="project" value="UniProtKB-KW"/>
</dbReference>
<evidence type="ECO:0000256" key="3">
    <source>
        <dbReference type="ARBA" id="ARBA00023012"/>
    </source>
</evidence>
<dbReference type="PROSITE" id="PS00676">
    <property type="entry name" value="SIGMA54_INTERACT_2"/>
    <property type="match status" value="1"/>
</dbReference>
<evidence type="ECO:0000256" key="7">
    <source>
        <dbReference type="ARBA" id="ARBA00023163"/>
    </source>
</evidence>
<dbReference type="InterPro" id="IPR029016">
    <property type="entry name" value="GAF-like_dom_sf"/>
</dbReference>
<evidence type="ECO:0000256" key="2">
    <source>
        <dbReference type="ARBA" id="ARBA00022840"/>
    </source>
</evidence>
<keyword evidence="3" id="KW-0902">Two-component regulatory system</keyword>
<dbReference type="CDD" id="cd00009">
    <property type="entry name" value="AAA"/>
    <property type="match status" value="1"/>
</dbReference>
<evidence type="ECO:0000256" key="4">
    <source>
        <dbReference type="ARBA" id="ARBA00023015"/>
    </source>
</evidence>
<keyword evidence="4" id="KW-0805">Transcription regulation</keyword>
<dbReference type="InterPro" id="IPR002197">
    <property type="entry name" value="HTH_Fis"/>
</dbReference>
<dbReference type="AlphaFoldDB" id="A0A6A7Y685"/>
<protein>
    <submittedName>
        <fullName evidence="9">Sigma-54-dependent Fis family transcriptional regulator</fullName>
    </submittedName>
</protein>
<organism evidence="9 10">
    <name type="scientific">Segnochrobactrum spirostomi</name>
    <dbReference type="NCBI Taxonomy" id="2608987"/>
    <lineage>
        <taxon>Bacteria</taxon>
        <taxon>Pseudomonadati</taxon>
        <taxon>Pseudomonadota</taxon>
        <taxon>Alphaproteobacteria</taxon>
        <taxon>Hyphomicrobiales</taxon>
        <taxon>Segnochrobactraceae</taxon>
        <taxon>Segnochrobactrum</taxon>
    </lineage>
</organism>
<name>A0A6A7Y685_9HYPH</name>
<dbReference type="GO" id="GO:0006355">
    <property type="term" value="P:regulation of DNA-templated transcription"/>
    <property type="evidence" value="ECO:0007669"/>
    <property type="project" value="InterPro"/>
</dbReference>
<dbReference type="Gene3D" id="3.40.50.300">
    <property type="entry name" value="P-loop containing nucleotide triphosphate hydrolases"/>
    <property type="match status" value="1"/>
</dbReference>